<sequence length="63" mass="6953">MSHDPDTCIGICCGTCANCGRQFDPTDTRFDGQARHALTDYCRACVDRCHDNESADHRCVICA</sequence>
<dbReference type="AlphaFoldDB" id="A0AB39TJN5"/>
<gene>
    <name evidence="1" type="ORF">AB2U05_13455</name>
</gene>
<dbReference type="RefSeq" id="WP_369183308.1">
    <property type="nucleotide sequence ID" value="NZ_CP163445.1"/>
</dbReference>
<dbReference type="EMBL" id="CP163445">
    <property type="protein sequence ID" value="XDQ79395.1"/>
    <property type="molecule type" value="Genomic_DNA"/>
</dbReference>
<reference evidence="1" key="1">
    <citation type="submission" date="2024-07" db="EMBL/GenBank/DDBJ databases">
        <authorList>
            <person name="Yu S.T."/>
        </authorList>
    </citation>
    <scope>NUCLEOTIDE SEQUENCE</scope>
    <source>
        <strain evidence="1">Y1</strain>
    </source>
</reference>
<accession>A0AB39TJN5</accession>
<organism evidence="1">
    <name type="scientific">Streptomyces sp. Y1</name>
    <dbReference type="NCBI Taxonomy" id="3238634"/>
    <lineage>
        <taxon>Bacteria</taxon>
        <taxon>Bacillati</taxon>
        <taxon>Actinomycetota</taxon>
        <taxon>Actinomycetes</taxon>
        <taxon>Kitasatosporales</taxon>
        <taxon>Streptomycetaceae</taxon>
        <taxon>Streptomyces</taxon>
    </lineage>
</organism>
<protein>
    <recommendedName>
        <fullName evidence="2">Ferredoxin</fullName>
    </recommendedName>
</protein>
<evidence type="ECO:0000313" key="1">
    <source>
        <dbReference type="EMBL" id="XDQ79395.1"/>
    </source>
</evidence>
<evidence type="ECO:0008006" key="2">
    <source>
        <dbReference type="Google" id="ProtNLM"/>
    </source>
</evidence>
<proteinExistence type="predicted"/>
<name>A0AB39TJN5_9ACTN</name>